<evidence type="ECO:0000256" key="1">
    <source>
        <dbReference type="ARBA" id="ARBA00010136"/>
    </source>
</evidence>
<organism evidence="15 16">
    <name type="scientific">Pholiota conissans</name>
    <dbReference type="NCBI Taxonomy" id="109636"/>
    <lineage>
        <taxon>Eukaryota</taxon>
        <taxon>Fungi</taxon>
        <taxon>Dikarya</taxon>
        <taxon>Basidiomycota</taxon>
        <taxon>Agaricomycotina</taxon>
        <taxon>Agaricomycetes</taxon>
        <taxon>Agaricomycetidae</taxon>
        <taxon>Agaricales</taxon>
        <taxon>Agaricineae</taxon>
        <taxon>Strophariaceae</taxon>
        <taxon>Pholiota</taxon>
    </lineage>
</organism>
<dbReference type="GO" id="GO:0043171">
    <property type="term" value="P:peptide catabolic process"/>
    <property type="evidence" value="ECO:0007669"/>
    <property type="project" value="TreeGrafter"/>
</dbReference>
<dbReference type="CDD" id="cd09601">
    <property type="entry name" value="M1_APN-Q_like"/>
    <property type="match status" value="1"/>
</dbReference>
<reference evidence="15" key="1">
    <citation type="submission" date="2020-11" db="EMBL/GenBank/DDBJ databases">
        <authorList>
            <consortium name="DOE Joint Genome Institute"/>
            <person name="Ahrendt S."/>
            <person name="Riley R."/>
            <person name="Andreopoulos W."/>
            <person name="Labutti K."/>
            <person name="Pangilinan J."/>
            <person name="Ruiz-Duenas F.J."/>
            <person name="Barrasa J.M."/>
            <person name="Sanchez-Garcia M."/>
            <person name="Camarero S."/>
            <person name="Miyauchi S."/>
            <person name="Serrano A."/>
            <person name="Linde D."/>
            <person name="Babiker R."/>
            <person name="Drula E."/>
            <person name="Ayuso-Fernandez I."/>
            <person name="Pacheco R."/>
            <person name="Padilla G."/>
            <person name="Ferreira P."/>
            <person name="Barriuso J."/>
            <person name="Kellner H."/>
            <person name="Castanera R."/>
            <person name="Alfaro M."/>
            <person name="Ramirez L."/>
            <person name="Pisabarro A.G."/>
            <person name="Kuo A."/>
            <person name="Tritt A."/>
            <person name="Lipzen A."/>
            <person name="He G."/>
            <person name="Yan M."/>
            <person name="Ng V."/>
            <person name="Cullen D."/>
            <person name="Martin F."/>
            <person name="Rosso M.-N."/>
            <person name="Henrissat B."/>
            <person name="Hibbett D."/>
            <person name="Martinez A.T."/>
            <person name="Grigoriev I.V."/>
        </authorList>
    </citation>
    <scope>NUCLEOTIDE SEQUENCE</scope>
    <source>
        <strain evidence="15">CIRM-BRFM 674</strain>
    </source>
</reference>
<evidence type="ECO:0000256" key="9">
    <source>
        <dbReference type="PIRSR" id="PIRSR634016-3"/>
    </source>
</evidence>
<dbReference type="GO" id="GO:0005737">
    <property type="term" value="C:cytoplasm"/>
    <property type="evidence" value="ECO:0007669"/>
    <property type="project" value="TreeGrafter"/>
</dbReference>
<dbReference type="Pfam" id="PF01433">
    <property type="entry name" value="Peptidase_M1"/>
    <property type="match status" value="1"/>
</dbReference>
<feature type="domain" description="ERAP1-like C-terminal" evidence="13">
    <location>
        <begin position="566"/>
        <end position="804"/>
    </location>
</feature>
<dbReference type="InterPro" id="IPR014782">
    <property type="entry name" value="Peptidase_M1_dom"/>
</dbReference>
<dbReference type="InterPro" id="IPR027268">
    <property type="entry name" value="Peptidase_M4/M1_CTD_sf"/>
</dbReference>
<dbReference type="AlphaFoldDB" id="A0A9P5YZ61"/>
<comment type="cofactor">
    <cofactor evidence="9 11">
        <name>Zn(2+)</name>
        <dbReference type="ChEBI" id="CHEBI:29105"/>
    </cofactor>
    <text evidence="9 11">Binds 1 zinc ion per subunit.</text>
</comment>
<feature type="binding site" evidence="9">
    <location>
        <position position="366"/>
    </location>
    <ligand>
        <name>Zn(2+)</name>
        <dbReference type="ChEBI" id="CHEBI:29105"/>
        <note>catalytic</note>
    </ligand>
</feature>
<evidence type="ECO:0000256" key="11">
    <source>
        <dbReference type="RuleBase" id="RU364040"/>
    </source>
</evidence>
<dbReference type="PANTHER" id="PTHR11533">
    <property type="entry name" value="PROTEASE M1 ZINC METALLOPROTEASE"/>
    <property type="match status" value="1"/>
</dbReference>
<dbReference type="Proteomes" id="UP000807469">
    <property type="component" value="Unassembled WGS sequence"/>
</dbReference>
<evidence type="ECO:0000313" key="16">
    <source>
        <dbReference type="Proteomes" id="UP000807469"/>
    </source>
</evidence>
<dbReference type="InterPro" id="IPR050344">
    <property type="entry name" value="Peptidase_M1_aminopeptidases"/>
</dbReference>
<dbReference type="GO" id="GO:0042277">
    <property type="term" value="F:peptide binding"/>
    <property type="evidence" value="ECO:0007669"/>
    <property type="project" value="TreeGrafter"/>
</dbReference>
<feature type="active site" description="Proton acceptor" evidence="8">
    <location>
        <position position="344"/>
    </location>
</feature>
<evidence type="ECO:0000313" key="15">
    <source>
        <dbReference type="EMBL" id="KAF9477194.1"/>
    </source>
</evidence>
<evidence type="ECO:0000259" key="12">
    <source>
        <dbReference type="Pfam" id="PF01433"/>
    </source>
</evidence>
<evidence type="ECO:0000256" key="2">
    <source>
        <dbReference type="ARBA" id="ARBA00022438"/>
    </source>
</evidence>
<dbReference type="Pfam" id="PF11838">
    <property type="entry name" value="ERAP1_C"/>
    <property type="match status" value="1"/>
</dbReference>
<evidence type="ECO:0000256" key="7">
    <source>
        <dbReference type="ARBA" id="ARBA00023049"/>
    </source>
</evidence>
<dbReference type="EC" id="3.4.11.-" evidence="11"/>
<feature type="domain" description="Peptidase M1 membrane alanine aminopeptidase" evidence="12">
    <location>
        <begin position="271"/>
        <end position="489"/>
    </location>
</feature>
<gene>
    <name evidence="15" type="ORF">BDN70DRAFT_948709</name>
</gene>
<comment type="caution">
    <text evidence="15">The sequence shown here is derived from an EMBL/GenBank/DDBJ whole genome shotgun (WGS) entry which is preliminary data.</text>
</comment>
<dbReference type="PANTHER" id="PTHR11533:SF174">
    <property type="entry name" value="PUROMYCIN-SENSITIVE AMINOPEPTIDASE-RELATED"/>
    <property type="match status" value="1"/>
</dbReference>
<dbReference type="OrthoDB" id="10031169at2759"/>
<protein>
    <recommendedName>
        <fullName evidence="11">Aminopeptidase</fullName>
        <ecNumber evidence="11">3.4.11.-</ecNumber>
    </recommendedName>
</protein>
<keyword evidence="2 11" id="KW-0031">Aminopeptidase</keyword>
<keyword evidence="5 11" id="KW-0378">Hydrolase</keyword>
<dbReference type="EMBL" id="MU155269">
    <property type="protein sequence ID" value="KAF9477194.1"/>
    <property type="molecule type" value="Genomic_DNA"/>
</dbReference>
<dbReference type="InterPro" id="IPR045357">
    <property type="entry name" value="Aminopeptidase_N-like_N"/>
</dbReference>
<dbReference type="SUPFAM" id="SSF55486">
    <property type="entry name" value="Metalloproteases ('zincins'), catalytic domain"/>
    <property type="match status" value="1"/>
</dbReference>
<evidence type="ECO:0000256" key="8">
    <source>
        <dbReference type="PIRSR" id="PIRSR634016-1"/>
    </source>
</evidence>
<keyword evidence="16" id="KW-1185">Reference proteome</keyword>
<evidence type="ECO:0000259" key="13">
    <source>
        <dbReference type="Pfam" id="PF11838"/>
    </source>
</evidence>
<dbReference type="InterPro" id="IPR034016">
    <property type="entry name" value="M1_APN-typ"/>
</dbReference>
<feature type="site" description="Transition state stabilizer" evidence="10">
    <location>
        <position position="430"/>
    </location>
</feature>
<dbReference type="Gene3D" id="2.60.40.1730">
    <property type="entry name" value="tricorn interacting facor f3 domain"/>
    <property type="match status" value="1"/>
</dbReference>
<dbReference type="GO" id="GO:0005615">
    <property type="term" value="C:extracellular space"/>
    <property type="evidence" value="ECO:0007669"/>
    <property type="project" value="TreeGrafter"/>
</dbReference>
<feature type="binding site" evidence="9">
    <location>
        <position position="343"/>
    </location>
    <ligand>
        <name>Zn(2+)</name>
        <dbReference type="ChEBI" id="CHEBI:29105"/>
        <note>catalytic</note>
    </ligand>
</feature>
<accession>A0A9P5YZ61</accession>
<dbReference type="FunFam" id="1.10.390.10:FF:000006">
    <property type="entry name" value="Puromycin-sensitive aminopeptidase"/>
    <property type="match status" value="1"/>
</dbReference>
<evidence type="ECO:0000259" key="14">
    <source>
        <dbReference type="Pfam" id="PF17900"/>
    </source>
</evidence>
<evidence type="ECO:0000256" key="5">
    <source>
        <dbReference type="ARBA" id="ARBA00022801"/>
    </source>
</evidence>
<dbReference type="GO" id="GO:0016020">
    <property type="term" value="C:membrane"/>
    <property type="evidence" value="ECO:0007669"/>
    <property type="project" value="TreeGrafter"/>
</dbReference>
<comment type="similarity">
    <text evidence="1 11">Belongs to the peptidase M1 family.</text>
</comment>
<keyword evidence="6 9" id="KW-0862">Zinc</keyword>
<dbReference type="GO" id="GO:0006508">
    <property type="term" value="P:proteolysis"/>
    <property type="evidence" value="ECO:0007669"/>
    <property type="project" value="UniProtKB-KW"/>
</dbReference>
<name>A0A9P5YZ61_9AGAR</name>
<keyword evidence="3 11" id="KW-0645">Protease</keyword>
<dbReference type="Gene3D" id="1.25.50.20">
    <property type="match status" value="1"/>
</dbReference>
<evidence type="ECO:0000256" key="3">
    <source>
        <dbReference type="ARBA" id="ARBA00022670"/>
    </source>
</evidence>
<evidence type="ECO:0000256" key="4">
    <source>
        <dbReference type="ARBA" id="ARBA00022723"/>
    </source>
</evidence>
<keyword evidence="4 9" id="KW-0479">Metal-binding</keyword>
<dbReference type="SUPFAM" id="SSF63737">
    <property type="entry name" value="Leukotriene A4 hydrolase N-terminal domain"/>
    <property type="match status" value="1"/>
</dbReference>
<dbReference type="InterPro" id="IPR024571">
    <property type="entry name" value="ERAP1-like_C_dom"/>
</dbReference>
<feature type="domain" description="Aminopeptidase N-like N-terminal" evidence="14">
    <location>
        <begin position="22"/>
        <end position="224"/>
    </location>
</feature>
<sequence length="911" mass="102496">MGTTGSRSLSSDDPYRLPTNVKPIHYDLTLKTDLKTLTFQGRVKIKCVPSLWSTQAVFYQVNTRIGIVANTSKINRQTAVLESYDEVQQRITYSVKETLPTGSEAELSIAFHSTLGDKTRGYYRSFWEHDGKREYYALSQLSPTAARRVFPCWDEPALKATFAVTLISRKDTVNLSNMDVVSERSIHADETSDFMGFFDGTTAEESLTEWKITKFGTSPPMSTYGVAFANGRFEFLETSVVLPVSGRTIPLRTDTIILSLATPDLIHQSHYALDIKAAVLPRYEEVLDVGYPLPKLDTLIVLHDFEGAMENWGLIMGTASVYLLDSDRKDEKGERDLASIQSHEIAHMWFGNITTMEWWNYIYLNEGNMEFMGEVMIMDKIHPEWNINSEFVANHLDKAMAVDAKLSSHPVEIKCPDANDVNQIFDALSYSKAASILRMLCAYVGEDKFLQGISLYLKKHLYASIVTADLWEGISAATGSDIARIMEKWVTRVGYPVLSVTETSTGIHVRQDRFLETGIAGPEANQTVWNVPLGLLSTTDGLSSIKKTLILTEREASFEVDTTQPFKLNVDTTRFYRVLYASERLESIAVEAAKEDSLFSLSDKVGLLQDIFALAKAGLSSLSNCLTLVRLWKDEKEYLVRKAISNGLGEISSIWWENAEVREKFDLFRQALFTPLVDRLGYEEGREETADYRLLRMLAVEQVLDAGHERVIQELRKRFQYYMDTGDDSKIPVDLQRAIFIAAVRYGGRKEYDAMLEILGNPKTALEKNAAIRAVGSSRDVLLIQKTIIYVSEKARDHDMIRFILFLSMKLSCSARQMNSSLGCLHDVDQINQDNSTSKKHLNIMNLVLSNDAELPMNYMNICSPLYTFLFLSSASRINALPVPLSAACPLDPCPISQKGVHGQVPNFCNC</sequence>
<evidence type="ECO:0000256" key="6">
    <source>
        <dbReference type="ARBA" id="ARBA00022833"/>
    </source>
</evidence>
<dbReference type="Pfam" id="PF17900">
    <property type="entry name" value="Peptidase_M1_N"/>
    <property type="match status" value="1"/>
</dbReference>
<dbReference type="GO" id="GO:0070006">
    <property type="term" value="F:metalloaminopeptidase activity"/>
    <property type="evidence" value="ECO:0007669"/>
    <property type="project" value="TreeGrafter"/>
</dbReference>
<evidence type="ECO:0000256" key="10">
    <source>
        <dbReference type="PIRSR" id="PIRSR634016-4"/>
    </source>
</evidence>
<feature type="binding site" evidence="9">
    <location>
        <position position="347"/>
    </location>
    <ligand>
        <name>Zn(2+)</name>
        <dbReference type="ChEBI" id="CHEBI:29105"/>
        <note>catalytic</note>
    </ligand>
</feature>
<keyword evidence="7 11" id="KW-0482">Metalloprotease</keyword>
<dbReference type="Gene3D" id="1.10.390.10">
    <property type="entry name" value="Neutral Protease Domain 2"/>
    <property type="match status" value="1"/>
</dbReference>
<dbReference type="InterPro" id="IPR042097">
    <property type="entry name" value="Aminopeptidase_N-like_N_sf"/>
</dbReference>
<dbReference type="GO" id="GO:0008270">
    <property type="term" value="F:zinc ion binding"/>
    <property type="evidence" value="ECO:0007669"/>
    <property type="project" value="UniProtKB-UniRule"/>
</dbReference>
<dbReference type="Gene3D" id="2.60.40.1910">
    <property type="match status" value="1"/>
</dbReference>
<proteinExistence type="inferred from homology"/>